<keyword evidence="3" id="KW-1185">Reference proteome</keyword>
<feature type="compositionally biased region" description="Basic and acidic residues" evidence="1">
    <location>
        <begin position="192"/>
        <end position="210"/>
    </location>
</feature>
<feature type="region of interest" description="Disordered" evidence="1">
    <location>
        <begin position="19"/>
        <end position="745"/>
    </location>
</feature>
<feature type="compositionally biased region" description="Polar residues" evidence="1">
    <location>
        <begin position="549"/>
        <end position="561"/>
    </location>
</feature>
<organism evidence="2 3">
    <name type="scientific">Araneus ventricosus</name>
    <name type="common">Orbweaver spider</name>
    <name type="synonym">Epeira ventricosa</name>
    <dbReference type="NCBI Taxonomy" id="182803"/>
    <lineage>
        <taxon>Eukaryota</taxon>
        <taxon>Metazoa</taxon>
        <taxon>Ecdysozoa</taxon>
        <taxon>Arthropoda</taxon>
        <taxon>Chelicerata</taxon>
        <taxon>Arachnida</taxon>
        <taxon>Araneae</taxon>
        <taxon>Araneomorphae</taxon>
        <taxon>Entelegynae</taxon>
        <taxon>Araneoidea</taxon>
        <taxon>Araneidae</taxon>
        <taxon>Araneus</taxon>
    </lineage>
</organism>
<reference evidence="2 3" key="1">
    <citation type="journal article" date="2019" name="Sci. Rep.">
        <title>Orb-weaving spider Araneus ventricosus genome elucidates the spidroin gene catalogue.</title>
        <authorList>
            <person name="Kono N."/>
            <person name="Nakamura H."/>
            <person name="Ohtoshi R."/>
            <person name="Moran D.A.P."/>
            <person name="Shinohara A."/>
            <person name="Yoshida Y."/>
            <person name="Fujiwara M."/>
            <person name="Mori M."/>
            <person name="Tomita M."/>
            <person name="Arakawa K."/>
        </authorList>
    </citation>
    <scope>NUCLEOTIDE SEQUENCE [LARGE SCALE GENOMIC DNA]</scope>
</reference>
<feature type="compositionally biased region" description="Polar residues" evidence="1">
    <location>
        <begin position="1204"/>
        <end position="1219"/>
    </location>
</feature>
<feature type="compositionally biased region" description="Basic and acidic residues" evidence="1">
    <location>
        <begin position="564"/>
        <end position="573"/>
    </location>
</feature>
<dbReference type="OrthoDB" id="6426309at2759"/>
<name>A0A4Y2NP82_ARAVE</name>
<feature type="compositionally biased region" description="Basic and acidic residues" evidence="1">
    <location>
        <begin position="47"/>
        <end position="56"/>
    </location>
</feature>
<gene>
    <name evidence="2" type="ORF">AVEN_27869_1</name>
</gene>
<feature type="compositionally biased region" description="Polar residues" evidence="1">
    <location>
        <begin position="676"/>
        <end position="705"/>
    </location>
</feature>
<feature type="compositionally biased region" description="Polar residues" evidence="1">
    <location>
        <begin position="104"/>
        <end position="113"/>
    </location>
</feature>
<evidence type="ECO:0000313" key="2">
    <source>
        <dbReference type="EMBL" id="GBN40360.1"/>
    </source>
</evidence>
<feature type="compositionally biased region" description="Polar residues" evidence="1">
    <location>
        <begin position="129"/>
        <end position="142"/>
    </location>
</feature>
<feature type="compositionally biased region" description="Basic and acidic residues" evidence="1">
    <location>
        <begin position="239"/>
        <end position="286"/>
    </location>
</feature>
<feature type="compositionally biased region" description="Basic and acidic residues" evidence="1">
    <location>
        <begin position="404"/>
        <end position="468"/>
    </location>
</feature>
<feature type="compositionally biased region" description="Polar residues" evidence="1">
    <location>
        <begin position="530"/>
        <end position="541"/>
    </location>
</feature>
<feature type="region of interest" description="Disordered" evidence="1">
    <location>
        <begin position="1200"/>
        <end position="1220"/>
    </location>
</feature>
<sequence length="1311" mass="148827">MEISKKKYRPKIAAILFKRDDDKKFRPRSGNQDWSSSESRNAFSVGRSKDWSESRRNQMYNTKKMKRDQDEWFMSSEENMRISPPQIDRPIWKDDRSDWHSDQNYKGASSSKNAKAGFSRDRNDKRPWSSDNPNKPWSSTKMQMDDNFDSRRKGSWSSDENVDENKRFGSGSKGGSWSSGSSSKNDGFPPSSRDRSWSSDDKDFKRDDPRSGYSDANIKPDWSSKPRDSQEDWPSTKSRSRDGRTSFDKPNRSSRQDPKDWPSDTRKPIPPVRDGRAWDMDDKRDSNFPSSGNKKGWSSSRRSSKDQDSWTSDDQQTKADWSSNKGDWSDRRKSQPSDSRKGRQNTQTHNKRGIDSTWTPSSDRSDWSQDSQRDISDWSEDDRQSRSDDWSSKNKGNIPSFNTDKGRGRDFKASESRNSKDDWLNDNRRDNSDWSSDKRTSARDEWDKRGRSDEQKPSSWSSDDRQVSSDESSSQNDWSFDNQKDISDDDRSSKDWQAKSKNKSSGGTSWGDDDSLKASLGSKTGWDSKGSISNQKPSSIKGNKPVSPLGQNGWNDPQIQTGRWKMELPKDASDWSSSLPDNKRASTKTKGKVGPISQSRWADGDRSSRSPNSPSRMDEDWPLDVPLKPGPMTGIRPDKDSSSGSDSGDSGEDWPSDNAGKPSWSSDTRGNKRTATKGSESAWNQDASPQTNVKSQNPVGSWNTKGKTKTAMVMPSTSKGIPGMMPRKPWRDDTDQTNPMKNIKGDPAMKEEKIVWSVQISSNGETGNGWVPITLRPEFKKRVNQTRDQNNDKGTPMTDDGWSGLEQKSDSWDSAGQDKMAQPPQFRTDMITESVPSSTQMLDSSDSHPFYIPVTNNRFKREAKPILRIRHHIRPRDNARTIYKVIRNGIELKNNRTNHDNRFYLASANILVGDNHSSNKLSSGFGNRHKPKLDIIGKREYNETIKKTVPSLIQIRNLKHGNFTAKNVKRFKSIQDWDGLMQESETKESWSAPIDDSNVPASGWIPLFRVVKVPTRNPADLKKNASKLEEKNTEIKRIITSESTVYIDAKTQQTNSSNFLVPNESAIKNVTIELPRTELKSFKMKNITVDKQMHEKQVNFEQEMKVGNQTLRIIPFSDIMKQLRVKPTELSSADLTTSTVSSTTTEDEWNIPITASPKTYAIKLVNGSEMQNHNHTNSWTFTKRTPKGHEAWILVKENHVENKTMPNENRNSTNLNPKATENDGFIRIPYKIIVGNRTVGSEESPRLSERKRAGNNPENKPNNPPNPPTKEFSFDLKNWQKDSGWTPLLRAVGSVKPKKIDSSANKSAGDG</sequence>
<feature type="compositionally biased region" description="Low complexity" evidence="1">
    <location>
        <begin position="290"/>
        <end position="301"/>
    </location>
</feature>
<feature type="compositionally biased region" description="Polar residues" evidence="1">
    <location>
        <begin position="29"/>
        <end position="42"/>
    </location>
</feature>
<feature type="compositionally biased region" description="Basic and acidic residues" evidence="1">
    <location>
        <begin position="327"/>
        <end position="341"/>
    </location>
</feature>
<accession>A0A4Y2NP82</accession>
<feature type="compositionally biased region" description="Low complexity" evidence="1">
    <location>
        <begin position="175"/>
        <end position="191"/>
    </location>
</feature>
<dbReference type="EMBL" id="BGPR01009492">
    <property type="protein sequence ID" value="GBN40360.1"/>
    <property type="molecule type" value="Genomic_DNA"/>
</dbReference>
<feature type="compositionally biased region" description="Basic and acidic residues" evidence="1">
    <location>
        <begin position="118"/>
        <end position="128"/>
    </location>
</feature>
<feature type="compositionally biased region" description="Basic and acidic residues" evidence="1">
    <location>
        <begin position="90"/>
        <end position="103"/>
    </location>
</feature>
<proteinExistence type="predicted"/>
<feature type="compositionally biased region" description="Basic and acidic residues" evidence="1">
    <location>
        <begin position="363"/>
        <end position="392"/>
    </location>
</feature>
<feature type="region of interest" description="Disordered" evidence="1">
    <location>
        <begin position="784"/>
        <end position="823"/>
    </location>
</feature>
<feature type="region of interest" description="Disordered" evidence="1">
    <location>
        <begin position="1239"/>
        <end position="1274"/>
    </location>
</feature>
<evidence type="ECO:0000256" key="1">
    <source>
        <dbReference type="SAM" id="MobiDB-lite"/>
    </source>
</evidence>
<comment type="caution">
    <text evidence="2">The sequence shown here is derived from an EMBL/GenBank/DDBJ whole genome shotgun (WGS) entry which is preliminary data.</text>
</comment>
<dbReference type="Proteomes" id="UP000499080">
    <property type="component" value="Unassembled WGS sequence"/>
</dbReference>
<feature type="compositionally biased region" description="Low complexity" evidence="1">
    <location>
        <begin position="469"/>
        <end position="479"/>
    </location>
</feature>
<feature type="compositionally biased region" description="Basic and acidic residues" evidence="1">
    <location>
        <begin position="482"/>
        <end position="498"/>
    </location>
</feature>
<protein>
    <submittedName>
        <fullName evidence="2">Uncharacterized protein</fullName>
    </submittedName>
</protein>
<feature type="compositionally biased region" description="Basic and acidic residues" evidence="1">
    <location>
        <begin position="1243"/>
        <end position="1252"/>
    </location>
</feature>
<evidence type="ECO:0000313" key="3">
    <source>
        <dbReference type="Proteomes" id="UP000499080"/>
    </source>
</evidence>
<feature type="compositionally biased region" description="Polar residues" evidence="1">
    <location>
        <begin position="393"/>
        <end position="403"/>
    </location>
</feature>